<keyword evidence="13" id="KW-1185">Reference proteome</keyword>
<evidence type="ECO:0000256" key="7">
    <source>
        <dbReference type="SAM" id="Phobius"/>
    </source>
</evidence>
<evidence type="ECO:0000259" key="11">
    <source>
        <dbReference type="Pfam" id="PF17961"/>
    </source>
</evidence>
<dbReference type="GO" id="GO:0007155">
    <property type="term" value="P:cell adhesion"/>
    <property type="evidence" value="ECO:0007669"/>
    <property type="project" value="InterPro"/>
</dbReference>
<keyword evidence="7" id="KW-0812">Transmembrane</keyword>
<sequence>MIKRFLSFFLAFLMTVFLLYPGKTAFAETGSQVDAKLTNVSIQDSDGNPVTEVPVDQILKLVMDWHVDQIVHDGDYFDIDIPKELDMTTSATNPLTFDLTDQNGTKVATAEVISRPTATATTGGGKIRVKFNHNAEGLHNITGQMYVYMILNKKGVTINKVNPIEMKVNGRTDLTPPPTKIGVKPGANTSDQVFGKFAKASDASHPGVAGWALRINQAKKDLKHVVIRDSITSGNGHYLDPLPNGANEQFKLMKCEYDASGNPTSWDGEIVDLTGKVKFNADKTSFEIDLGDIGTQSYFLSYKTTVDYGDPVQTNQANMTADIITPVDQKSTWKKRSGGGSMAGDLAKKLKLRKVDAEDNTKALANAEFEVTKPDGSKFTLTTGADGTVTSGLLIPGKYKVRETKAPQGYLLDSTEYTVDIASDVGTILTVKDKLNATSVKVTKQWVGTPAASVEIKLFADGQDANKSLTLNAAGNWEGKFENLPKYKADGSEIIYTVRETPVAGYTTAMTGDAANGFTITNTIAGKVSVPVEKKWVGPKGASATMHLYANGADTGKSITLDETNHWQYTFADLEKYDHGNEIQYTIVEDPIANYDSQTTGDASQGFVVTNSNTEKIDVPVKKQWVGTPAASVEIKLFADGQDANKSLTLNAAGNWEGKFENLPKYKADGSEIVYTVRETPVAGYTTAMTGDAANGFTITNTIAGKVSVPVEKKWVGPKGASATMHLYANGADTGKSITLDETNHWQYTFADLEKYDHGNEIQYTIVEDPIANYDSQTTGDASQGFVVTNSNTEKIDVPVKKQWVGTPAASVEIKLFADGQDANKSLTLNAAGNWEGKFENLPKYKADGSEIVYTVRETPVAGYTTAMTGDAANGFTITNTIAGKVSVPVEKKWVGPKGASATMHLYANGADTGKSITLDETNHWQYTFADLEKYDHGNEIQYTIVEDPIANYDSQTTGDASQGFVVTNSNTEKIDVPVKKQWVGTPAASVEIKLFADGQDANKSLTLNAAGNWEGKFENLPKYKADGSEIIYTVRETPVAGYTTAMTGDAANGFTITNTIAGKVSVPVEKKWVGPKGASATMHLYANGADTGKSITLDETNHWQYTFADLEKYDHGNEIQYTIVEDPIANYDSQTTGDASQGFVVTNSNTEKIDVPVKKQWVGTPAASVEIKLFADGQDANKSLTLNAAGNWEGKFENLPKYKADGSEIVYTVRETPVAGYTTAMTGDAANGFTITNTIAGKVSVPVEKKWVGPKGASATMHLYANGADTGKSITLDETNHWQYTFADLEKYDHGNEIQYTIVEDPIANYDSQTTGDASQGFVVTNSNTEKIDVPVKKQWVGTPAASVEIKLFADGRDANKSLTLNAAGNWEGKFENLPKYKVDGSEIIYTVRETPVAGYTTAMTGDAANGFTITNTIAGKVSVPVEKKWVGPKGASATMHLYADGADTGKSITLDETNHWQYTFADLEKYDHGNEIQYTIVEDPIANYDSQTTGDASQGFVVTNSNTEKIDVPVKKQWVGTPAASVEIKLFADGRDANKSLTLNAAGNWEGKFENLPKYKADGSEIVYTVRETPVAGYTTTIEGDTEHGYVVTNKANVTKKDRPKKPGSTPKAPKTGDLGNVDWYMFTAFASLQALIVLALLKRRKANEK</sequence>
<keyword evidence="7" id="KW-0472">Membrane</keyword>
<keyword evidence="12" id="KW-0176">Collagen</keyword>
<feature type="domain" description="CNA-B" evidence="9">
    <location>
        <begin position="1247"/>
        <end position="1328"/>
    </location>
</feature>
<dbReference type="InterPro" id="IPR013783">
    <property type="entry name" value="Ig-like_fold"/>
</dbReference>
<dbReference type="PANTHER" id="PTHR36108:SF13">
    <property type="entry name" value="COLOSSIN-B-RELATED"/>
    <property type="match status" value="1"/>
</dbReference>
<dbReference type="PANTHER" id="PTHR36108">
    <property type="entry name" value="COLOSSIN-B-RELATED"/>
    <property type="match status" value="1"/>
</dbReference>
<dbReference type="EMBL" id="ACIP02000001">
    <property type="protein sequence ID" value="EEP29248.1"/>
    <property type="molecule type" value="Genomic_DNA"/>
</dbReference>
<dbReference type="Pfam" id="PF17802">
    <property type="entry name" value="SpaA"/>
    <property type="match status" value="1"/>
</dbReference>
<evidence type="ECO:0000256" key="1">
    <source>
        <dbReference type="ARBA" id="ARBA00004168"/>
    </source>
</evidence>
<feature type="domain" description="CNA-B" evidence="9">
    <location>
        <begin position="1426"/>
        <end position="1507"/>
    </location>
</feature>
<dbReference type="InterPro" id="IPR041033">
    <property type="entry name" value="SpaA_PFL_dom_1"/>
</dbReference>
<evidence type="ECO:0000313" key="13">
    <source>
        <dbReference type="Proteomes" id="UP000003494"/>
    </source>
</evidence>
<dbReference type="GO" id="GO:0005518">
    <property type="term" value="F:collagen binding"/>
    <property type="evidence" value="ECO:0007669"/>
    <property type="project" value="InterPro"/>
</dbReference>
<dbReference type="Proteomes" id="UP000003494">
    <property type="component" value="Unassembled WGS sequence"/>
</dbReference>
<protein>
    <submittedName>
        <fullName evidence="12">Collagen binding domain protein</fullName>
    </submittedName>
</protein>
<evidence type="ECO:0000259" key="8">
    <source>
        <dbReference type="Pfam" id="PF05737"/>
    </source>
</evidence>
<feature type="domain" description="CNA-B" evidence="9">
    <location>
        <begin position="1515"/>
        <end position="1597"/>
    </location>
</feature>
<dbReference type="Gene3D" id="2.60.40.10">
    <property type="entry name" value="Immunoglobulins"/>
    <property type="match status" value="1"/>
</dbReference>
<dbReference type="CDD" id="cd00222">
    <property type="entry name" value="CollagenBindB"/>
    <property type="match status" value="13"/>
</dbReference>
<evidence type="ECO:0000256" key="5">
    <source>
        <dbReference type="ARBA" id="ARBA00022729"/>
    </source>
</evidence>
<comment type="caution">
    <text evidence="12">The sequence shown here is derived from an EMBL/GenBank/DDBJ whole genome shotgun (WGS) entry which is preliminary data.</text>
</comment>
<dbReference type="eggNOG" id="COG4932">
    <property type="taxonomic scope" value="Bacteria"/>
</dbReference>
<feature type="transmembrane region" description="Helical" evidence="7">
    <location>
        <begin position="1626"/>
        <end position="1644"/>
    </location>
</feature>
<feature type="domain" description="CNA-B" evidence="9">
    <location>
        <begin position="710"/>
        <end position="791"/>
    </location>
</feature>
<dbReference type="InterPro" id="IPR011252">
    <property type="entry name" value="Fibrogen-bd_dom1"/>
</dbReference>
<dbReference type="InterPro" id="IPR008454">
    <property type="entry name" value="Collagen-bd_Cna-like_B-typ_dom"/>
</dbReference>
<feature type="domain" description="CNA-B" evidence="9">
    <location>
        <begin position="1336"/>
        <end position="1418"/>
    </location>
</feature>
<feature type="domain" description="CNA-B" evidence="9">
    <location>
        <begin position="978"/>
        <end position="1060"/>
    </location>
</feature>
<dbReference type="SUPFAM" id="SSF49478">
    <property type="entry name" value="Cna protein B-type domain"/>
    <property type="match status" value="14"/>
</dbReference>
<evidence type="ECO:0000256" key="4">
    <source>
        <dbReference type="ARBA" id="ARBA00022525"/>
    </source>
</evidence>
<feature type="domain" description="SDR-like Ig" evidence="11">
    <location>
        <begin position="57"/>
        <end position="160"/>
    </location>
</feature>
<keyword evidence="4" id="KW-0964">Secreted</keyword>
<reference evidence="12" key="1">
    <citation type="submission" date="2009-04" db="EMBL/GenBank/DDBJ databases">
        <authorList>
            <person name="Weinstock G."/>
            <person name="Sodergren E."/>
            <person name="Clifton S."/>
            <person name="Fulton L."/>
            <person name="Fulton B."/>
            <person name="Courtney L."/>
            <person name="Fronick C."/>
            <person name="Harrison M."/>
            <person name="Strong C."/>
            <person name="Farmer C."/>
            <person name="Delahaunty K."/>
            <person name="Markovic C."/>
            <person name="Hall O."/>
            <person name="Minx P."/>
            <person name="Tomlinson C."/>
            <person name="Mitreva M."/>
            <person name="Nelson J."/>
            <person name="Hou S."/>
            <person name="Wollam A."/>
            <person name="Pepin K.H."/>
            <person name="Johnson M."/>
            <person name="Bhonagiri V."/>
            <person name="Nash W.E."/>
            <person name="Warren W."/>
            <person name="Chinwalla A."/>
            <person name="Mardis E.R."/>
            <person name="Wilson R.K."/>
        </authorList>
    </citation>
    <scope>NUCLEOTIDE SEQUENCE [LARGE SCALE GENOMIC DNA]</scope>
    <source>
        <strain evidence="12">DSM 14600</strain>
    </source>
</reference>
<dbReference type="STRING" id="626523.GCWU000342_00604"/>
<feature type="domain" description="CNA-B" evidence="9">
    <location>
        <begin position="1157"/>
        <end position="1239"/>
    </location>
</feature>
<dbReference type="Pfam" id="PF05738">
    <property type="entry name" value="Cna_B"/>
    <property type="match status" value="13"/>
</dbReference>
<keyword evidence="5" id="KW-0732">Signal</keyword>
<dbReference type="SUPFAM" id="SSF49401">
    <property type="entry name" value="Bacterial adhesins"/>
    <property type="match status" value="1"/>
</dbReference>
<accession>C4G9F0</accession>
<feature type="domain" description="SpaA-like prealbumin fold" evidence="10">
    <location>
        <begin position="349"/>
        <end position="433"/>
    </location>
</feature>
<dbReference type="Pfam" id="PF17961">
    <property type="entry name" value="Big_8"/>
    <property type="match status" value="1"/>
</dbReference>
<feature type="domain" description="CNA-B" evidence="9">
    <location>
        <begin position="889"/>
        <end position="970"/>
    </location>
</feature>
<keyword evidence="7" id="KW-1133">Transmembrane helix</keyword>
<organism evidence="12 13">
    <name type="scientific">Shuttleworthella satelles DSM 14600</name>
    <dbReference type="NCBI Taxonomy" id="626523"/>
    <lineage>
        <taxon>Bacteria</taxon>
        <taxon>Bacillati</taxon>
        <taxon>Bacillota</taxon>
        <taxon>Clostridia</taxon>
        <taxon>Lachnospirales</taxon>
        <taxon>Lachnospiraceae</taxon>
        <taxon>Shuttleworthella</taxon>
    </lineage>
</organism>
<evidence type="ECO:0000256" key="3">
    <source>
        <dbReference type="ARBA" id="ARBA00022512"/>
    </source>
</evidence>
<dbReference type="InterPro" id="IPR008966">
    <property type="entry name" value="Adhesion_dom_sf"/>
</dbReference>
<feature type="domain" description="CNA-B" evidence="9">
    <location>
        <begin position="620"/>
        <end position="702"/>
    </location>
</feature>
<name>C4G9F0_9FIRM</name>
<keyword evidence="3" id="KW-0134">Cell wall</keyword>
<comment type="similarity">
    <text evidence="2">Belongs to the serine-aspartate repeat-containing protein (SDr) family.</text>
</comment>
<comment type="subcellular location">
    <subcellularLocation>
        <location evidence="1">Secreted</location>
        <location evidence="1">Cell wall</location>
        <topology evidence="1">Peptidoglycan-anchor</topology>
    </subcellularLocation>
</comment>
<dbReference type="Gene3D" id="2.60.40.1140">
    <property type="entry name" value="Collagen-binding surface protein Cna, B-type domain"/>
    <property type="match status" value="13"/>
</dbReference>
<dbReference type="Gene3D" id="2.60.40.1280">
    <property type="match status" value="1"/>
</dbReference>
<evidence type="ECO:0000256" key="2">
    <source>
        <dbReference type="ARBA" id="ARBA00007257"/>
    </source>
</evidence>
<evidence type="ECO:0000259" key="9">
    <source>
        <dbReference type="Pfam" id="PF05738"/>
    </source>
</evidence>
<proteinExistence type="inferred from homology"/>
<evidence type="ECO:0000259" key="10">
    <source>
        <dbReference type="Pfam" id="PF17802"/>
    </source>
</evidence>
<gene>
    <name evidence="12" type="ORF">GCWU000342_00604</name>
</gene>
<keyword evidence="6" id="KW-0572">Peptidoglycan-anchor</keyword>
<evidence type="ECO:0000256" key="6">
    <source>
        <dbReference type="ARBA" id="ARBA00023088"/>
    </source>
</evidence>
<evidence type="ECO:0000313" key="12">
    <source>
        <dbReference type="EMBL" id="EEP29248.1"/>
    </source>
</evidence>
<feature type="domain" description="CNA-B" evidence="9">
    <location>
        <begin position="1068"/>
        <end position="1149"/>
    </location>
</feature>
<dbReference type="InterPro" id="IPR008456">
    <property type="entry name" value="Collagen-bd_dom"/>
</dbReference>
<dbReference type="HOGENOM" id="CLU_002287_0_1_9"/>
<dbReference type="InterPro" id="IPR041171">
    <property type="entry name" value="SDR_Ig"/>
</dbReference>
<feature type="domain" description="CNA-B" evidence="9">
    <location>
        <begin position="440"/>
        <end position="523"/>
    </location>
</feature>
<dbReference type="Pfam" id="PF05737">
    <property type="entry name" value="Collagen_bind"/>
    <property type="match status" value="1"/>
</dbReference>
<feature type="domain" description="CNA-B" evidence="9">
    <location>
        <begin position="531"/>
        <end position="612"/>
    </location>
</feature>
<feature type="domain" description="Collagen binding" evidence="8">
    <location>
        <begin position="202"/>
        <end position="322"/>
    </location>
</feature>
<feature type="domain" description="CNA-B" evidence="9">
    <location>
        <begin position="799"/>
        <end position="881"/>
    </location>
</feature>